<dbReference type="Proteomes" id="UP001148629">
    <property type="component" value="Unassembled WGS sequence"/>
</dbReference>
<sequence>MYNPFRPADAPSASCTTIIQPHPNTHGQVVKLSVIDQIAPRDYISTCLFFPLPTSADKIRVFHIFERALHSTINDIPELACCVQKNTGNDREEVELLFDSTRGAEIHYKDYTSPELSRLWKFGAFAQLEQDHFPLHKMPRHVVFGTSAKLVENIRLPALVVQCNFIPGGLILGSCLHHVAGDGICNFILHKTIGMHFAAIANGLSIYACPITTMERSKAIEGDRAATLEQLPDWKLTEDPTSFLDPVACESVELETFEYAVFYISADKQSLLKRNLSNSAPEVKLSTTEAVGAFLWRHVVLAREIDPEEYPEAKLSITIDARGRIDPSIPSNYWGNFSEPNAVAKLPVTMLQRQRSSLTSGEHEGSIYAEPVRRIKKAIAAVNDKAVRRLVGLLNQMPKSTTLTWNVNRYPGPDMLIVCLQAHRYNDISFGPELGYPSAMRVTVGDTECKPDGRCIILPPRRADGQGLEVVLHYRFKLPASSPILGLPIGQHISIGASLLQPDGSTKEIIRSYTPISGDHEPGHFDLLIKTYPAGNISRHIASLNVGDTIRIRGPKGAFIYRPNMVRHFGMVSDGSGITPMLQIIQAILRGRSNSDKTEIDLIFANVAINDILLKERLDALAKTDSGFRVHYVLDKPPDGWAGGVGYVTADMILKWFPKAAKDVKILLCGPHPMTSSLKKTLENVGFEKARPVSKVEDQVSSSHRGGFPLQLLPSNTAAMTICSLCLPALAVPTPLPTLPKAWLDRISALGSISGSSSTPYFMVRRDNDVTPLDQIGVPHHSSLDALSRSAENCPLCQIILQKVEKFIADFKQIEQDALSRYFTVDSQGHGLPDEWTFRLIRRLDGADGFSVLTNSKREWMIYLIDAFGFCVEPGESRYSISNLSGRDTEDQKESSTRRIRGARVDPDAGSKSALDLATGWINDCIANHEGCQPPQGCLPSRLLDLAAFDDAGRIRLWETNGTTTSDPYVTLSHCWGTDTSHHVRTTHATLSGHLDGISVQSLPQTFQDAIKVTRHLGIRYLWIDSLCICQDDLDDWARESAAMQQVYAGAYLTIAADCAPGSTNGFLTRPRRKHVPITLKFTPDDTELNTATKSEAVDVPAFAFEVPPFNTINGRSWLELANEPLTSRAWAMQERLLPQRVLHFATGQLFFECNRHFLSEDGVEVLGRWNSLNPGGDKTFKEIARKSRISTIHQLWYFILEDFTGRNLTVNTDWLPAISGLAALIKAKLSVNQASNKPQNVEFVAGLWSNALVEGMGWSSFRRRRKDIIFPDESPLPGEEGYIAPTWSPASYEGTSAHGMTMDGWVDVAVVTGWSVTPKNTKNPFGEVVDGWISLRAPMVKMELSELPDTDEAKLPKDWRRNMRLCTPQGDRYGSFSSFDGIRGQTPETRAWVEKNEIFALFLSKRDYLGDNPEISWSYHALLVMAVSPDRQVRAGWKEFRRVGTVHLDSDSIGDDEEAVRNSGSFVEVILV</sequence>
<organism evidence="1 2">
    <name type="scientific">Fusarium decemcellulare</name>
    <dbReference type="NCBI Taxonomy" id="57161"/>
    <lineage>
        <taxon>Eukaryota</taxon>
        <taxon>Fungi</taxon>
        <taxon>Dikarya</taxon>
        <taxon>Ascomycota</taxon>
        <taxon>Pezizomycotina</taxon>
        <taxon>Sordariomycetes</taxon>
        <taxon>Hypocreomycetidae</taxon>
        <taxon>Hypocreales</taxon>
        <taxon>Nectriaceae</taxon>
        <taxon>Fusarium</taxon>
        <taxon>Fusarium decemcellulare species complex</taxon>
    </lineage>
</organism>
<proteinExistence type="predicted"/>
<reference evidence="1" key="1">
    <citation type="submission" date="2022-08" db="EMBL/GenBank/DDBJ databases">
        <title>Genome Sequence of Fusarium decemcellulare.</title>
        <authorList>
            <person name="Buettner E."/>
        </authorList>
    </citation>
    <scope>NUCLEOTIDE SEQUENCE</scope>
    <source>
        <strain evidence="1">Babe19</strain>
    </source>
</reference>
<evidence type="ECO:0000313" key="2">
    <source>
        <dbReference type="Proteomes" id="UP001148629"/>
    </source>
</evidence>
<accession>A0ACC1SRU4</accession>
<keyword evidence="2" id="KW-1185">Reference proteome</keyword>
<name>A0ACC1SRU4_9HYPO</name>
<gene>
    <name evidence="1" type="ORF">NM208_g2683</name>
</gene>
<dbReference type="EMBL" id="JANRMS010000164">
    <property type="protein sequence ID" value="KAJ3545094.1"/>
    <property type="molecule type" value="Genomic_DNA"/>
</dbReference>
<comment type="caution">
    <text evidence="1">The sequence shown here is derived from an EMBL/GenBank/DDBJ whole genome shotgun (WGS) entry which is preliminary data.</text>
</comment>
<evidence type="ECO:0000313" key="1">
    <source>
        <dbReference type="EMBL" id="KAJ3545094.1"/>
    </source>
</evidence>
<protein>
    <submittedName>
        <fullName evidence="1">Uncharacterized protein</fullName>
    </submittedName>
</protein>